<sequence>MRNGVWALYNDKEYEIIQHDQENYELFTKDPEAIQFGFILDETGHYCKQVRREHISSVYDVRYQAIINDLEFPVFREEDNRLLIGSGLHGPDIIKKYGFVQVDRFEYEKWVGKSEVEKIEEVKVPMWGFPAP</sequence>
<gene>
    <name evidence="1" type="ordered locus">BL02567</name>
</gene>
<protein>
    <submittedName>
        <fullName evidence="1">Uncharacterized protein</fullName>
    </submittedName>
</protein>
<name>Q65FQ1_BACLD</name>
<dbReference type="InterPro" id="IPR017020">
    <property type="entry name" value="UCP033725"/>
</dbReference>
<dbReference type="EMBL" id="CP000002">
    <property type="protein sequence ID" value="AAU24749.1"/>
    <property type="molecule type" value="Genomic_DNA"/>
</dbReference>
<proteinExistence type="predicted"/>
<dbReference type="HOGENOM" id="CLU_137247_1_0_9"/>
<accession>Q65FQ1</accession>
<evidence type="ECO:0000313" key="1">
    <source>
        <dbReference type="EMBL" id="AAU24749.1"/>
    </source>
</evidence>
<organism evidence="1 2">
    <name type="scientific">Bacillus licheniformis (strain ATCC 14580 / DSM 13 / JCM 2505 / CCUG 7422 / NBRC 12200 / NCIMB 9375 / NCTC 10341 / NRRL NRS-1264 / Gibson 46)</name>
    <dbReference type="NCBI Taxonomy" id="279010"/>
    <lineage>
        <taxon>Bacteria</taxon>
        <taxon>Bacillati</taxon>
        <taxon>Bacillota</taxon>
        <taxon>Bacilli</taxon>
        <taxon>Bacillales</taxon>
        <taxon>Bacillaceae</taxon>
        <taxon>Bacillus</taxon>
    </lineage>
</organism>
<reference evidence="1 2" key="1">
    <citation type="journal article" date="2004" name="Genome Biol.">
        <title>Complete genome sequence of the industrial bacterium Bacillus licheniformis and comparisons with closely related Bacillus species.</title>
        <authorList>
            <person name="Rey M.W."/>
            <person name="Ramaiya P."/>
            <person name="Nelson B.A."/>
            <person name="Brody-Karpin S.D."/>
            <person name="Zaretsky E.J."/>
            <person name="Tang M."/>
            <person name="Lopez de Leon A."/>
            <person name="Xiang H."/>
            <person name="Gusti V."/>
            <person name="Clausen I.G."/>
            <person name="Olsen P.B."/>
            <person name="Rasmussen M.D."/>
            <person name="Andersen J.T."/>
            <person name="Jorgensen P.L."/>
            <person name="Larsen T.S."/>
            <person name="Sorokin A."/>
            <person name="Bolotin A."/>
            <person name="Lapidus A."/>
            <person name="Galleron N."/>
            <person name="Ehrlich S.D."/>
            <person name="Berka R.M."/>
        </authorList>
    </citation>
    <scope>NUCLEOTIDE SEQUENCE [LARGE SCALE GENOMIC DNA]</scope>
    <source>
        <strain evidence="2">ATCC 14580 / DSM 13 / JCM 2505 / CCUG 7422 / NBRC 12200 / NCIMB 9375 / NCTC 10341 / NRRL NRS-1264 / Gibson 46</strain>
    </source>
</reference>
<accession>Q62R61</accession>
<dbReference type="Proteomes" id="UP000000606">
    <property type="component" value="Chromosome"/>
</dbReference>
<dbReference type="KEGG" id="bli:BL02567"/>
<dbReference type="KEGG" id="bld:BLi03278"/>
<dbReference type="GeneID" id="76976105"/>
<dbReference type="PIRSF" id="PIRSF033725">
    <property type="entry name" value="UCP033725"/>
    <property type="match status" value="1"/>
</dbReference>
<evidence type="ECO:0000313" key="2">
    <source>
        <dbReference type="Proteomes" id="UP000000606"/>
    </source>
</evidence>
<dbReference type="AlphaFoldDB" id="Q65FQ1"/>
<dbReference type="STRING" id="279010.BL02567"/>
<dbReference type="RefSeq" id="WP_009329450.1">
    <property type="nucleotide sequence ID" value="NC_006270.3"/>
</dbReference>
<keyword evidence="2" id="KW-1185">Reference proteome</keyword>